<dbReference type="AlphaFoldDB" id="A0A2P2Q8B0"/>
<organism evidence="1">
    <name type="scientific">Rhizophora mucronata</name>
    <name type="common">Asiatic mangrove</name>
    <dbReference type="NCBI Taxonomy" id="61149"/>
    <lineage>
        <taxon>Eukaryota</taxon>
        <taxon>Viridiplantae</taxon>
        <taxon>Streptophyta</taxon>
        <taxon>Embryophyta</taxon>
        <taxon>Tracheophyta</taxon>
        <taxon>Spermatophyta</taxon>
        <taxon>Magnoliopsida</taxon>
        <taxon>eudicotyledons</taxon>
        <taxon>Gunneridae</taxon>
        <taxon>Pentapetalae</taxon>
        <taxon>rosids</taxon>
        <taxon>fabids</taxon>
        <taxon>Malpighiales</taxon>
        <taxon>Rhizophoraceae</taxon>
        <taxon>Rhizophora</taxon>
    </lineage>
</organism>
<proteinExistence type="predicted"/>
<reference evidence="1" key="1">
    <citation type="submission" date="2018-02" db="EMBL/GenBank/DDBJ databases">
        <title>Rhizophora mucronata_Transcriptome.</title>
        <authorList>
            <person name="Meera S.P."/>
            <person name="Sreeshan A."/>
            <person name="Augustine A."/>
        </authorList>
    </citation>
    <scope>NUCLEOTIDE SEQUENCE</scope>
    <source>
        <tissue evidence="1">Leaf</tissue>
    </source>
</reference>
<dbReference type="EMBL" id="GGEC01082732">
    <property type="protein sequence ID" value="MBX63216.1"/>
    <property type="molecule type" value="Transcribed_RNA"/>
</dbReference>
<evidence type="ECO:0000313" key="1">
    <source>
        <dbReference type="EMBL" id="MBX63216.1"/>
    </source>
</evidence>
<name>A0A2P2Q8B0_RHIMU</name>
<accession>A0A2P2Q8B0</accession>
<sequence length="45" mass="5219">MTVQMNVQILTPQKYADTHANLCSCIHILPIAHDSHGYMWHEQEI</sequence>
<protein>
    <submittedName>
        <fullName evidence="1">Uncharacterized protein</fullName>
    </submittedName>
</protein>